<dbReference type="InterPro" id="IPR036237">
    <property type="entry name" value="Xyl_isomerase-like_sf"/>
</dbReference>
<dbReference type="InterPro" id="IPR013022">
    <property type="entry name" value="Xyl_isomerase-like_TIM-brl"/>
</dbReference>
<evidence type="ECO:0000313" key="2">
    <source>
        <dbReference type="EMBL" id="VAW20989.1"/>
    </source>
</evidence>
<accession>A0A3B0U8Z0</accession>
<gene>
    <name evidence="2" type="ORF">MNBD_ALPHA12-1962</name>
</gene>
<dbReference type="GO" id="GO:0016853">
    <property type="term" value="F:isomerase activity"/>
    <property type="evidence" value="ECO:0007669"/>
    <property type="project" value="UniProtKB-KW"/>
</dbReference>
<dbReference type="AlphaFoldDB" id="A0A3B0U8Z0"/>
<dbReference type="EMBL" id="UOEO01000153">
    <property type="protein sequence ID" value="VAW20989.1"/>
    <property type="molecule type" value="Genomic_DNA"/>
</dbReference>
<proteinExistence type="predicted"/>
<reference evidence="2" key="1">
    <citation type="submission" date="2018-06" db="EMBL/GenBank/DDBJ databases">
        <authorList>
            <person name="Zhirakovskaya E."/>
        </authorList>
    </citation>
    <scope>NUCLEOTIDE SEQUENCE</scope>
</reference>
<dbReference type="PANTHER" id="PTHR12110">
    <property type="entry name" value="HYDROXYPYRUVATE ISOMERASE"/>
    <property type="match status" value="1"/>
</dbReference>
<protein>
    <submittedName>
        <fullName evidence="2">D-tagatose 3-epimerase</fullName>
        <ecNumber evidence="2">5.3.1.-</ecNumber>
    </submittedName>
</protein>
<keyword evidence="2" id="KW-0413">Isomerase</keyword>
<sequence length="290" mass="31391">MNLPAKKMVLGVHTFAVAPFWDLEVMRHEARRLKSHGVGLLEIPLLRPEEINIKATRAFAREFGFELVTSLGLPSNIDAVEDPQSALAFLEPAFKVAAEIGSNMLSGVTYAPIGKISGQPVTQREKDGICRFLQQAAALAANHGLKLGVEPCNRYETHLMNTAAQAVEYVEAVAAENLFIHLDTYHMNIEEESFAAGFAKAAPYLGYVHLSESNRGVPGRAMINWDAVMGALADIGYHGALTLESMNYVDPDIATALAVWRPVAKNPDDVIDFGLAFLLKAAADAGLTFG</sequence>
<dbReference type="Pfam" id="PF01261">
    <property type="entry name" value="AP_endonuc_2"/>
    <property type="match status" value="1"/>
</dbReference>
<name>A0A3B0U8Z0_9ZZZZ</name>
<dbReference type="PANTHER" id="PTHR12110:SF41">
    <property type="entry name" value="INOSOSE DEHYDRATASE"/>
    <property type="match status" value="1"/>
</dbReference>
<feature type="domain" description="Xylose isomerase-like TIM barrel" evidence="1">
    <location>
        <begin position="32"/>
        <end position="249"/>
    </location>
</feature>
<organism evidence="2">
    <name type="scientific">hydrothermal vent metagenome</name>
    <dbReference type="NCBI Taxonomy" id="652676"/>
    <lineage>
        <taxon>unclassified sequences</taxon>
        <taxon>metagenomes</taxon>
        <taxon>ecological metagenomes</taxon>
    </lineage>
</organism>
<dbReference type="Gene3D" id="3.20.20.150">
    <property type="entry name" value="Divalent-metal-dependent TIM barrel enzymes"/>
    <property type="match status" value="1"/>
</dbReference>
<evidence type="ECO:0000259" key="1">
    <source>
        <dbReference type="Pfam" id="PF01261"/>
    </source>
</evidence>
<dbReference type="SUPFAM" id="SSF51658">
    <property type="entry name" value="Xylose isomerase-like"/>
    <property type="match status" value="1"/>
</dbReference>
<dbReference type="InterPro" id="IPR050312">
    <property type="entry name" value="IolE/XylAMocC-like"/>
</dbReference>
<dbReference type="EC" id="5.3.1.-" evidence="2"/>